<reference evidence="2 3" key="1">
    <citation type="submission" date="2019-08" db="EMBL/GenBank/DDBJ databases">
        <authorList>
            <person name="Peeters C."/>
        </authorList>
    </citation>
    <scope>NUCLEOTIDE SEQUENCE [LARGE SCALE GENOMIC DNA]</scope>
    <source>
        <strain evidence="2 3">LMG 31115</strain>
    </source>
</reference>
<dbReference type="InterPro" id="IPR035093">
    <property type="entry name" value="RelE/ParE_toxin_dom_sf"/>
</dbReference>
<dbReference type="PANTHER" id="PTHR40266:SF2">
    <property type="entry name" value="TOXIN HIGB-1"/>
    <property type="match status" value="1"/>
</dbReference>
<feature type="region of interest" description="Disordered" evidence="1">
    <location>
        <begin position="82"/>
        <end position="101"/>
    </location>
</feature>
<dbReference type="EMBL" id="CABPSI010000003">
    <property type="protein sequence ID" value="VVE07960.1"/>
    <property type="molecule type" value="Genomic_DNA"/>
</dbReference>
<keyword evidence="3" id="KW-1185">Reference proteome</keyword>
<sequence>MCYKFDPMIQTFSDKVTAALFTGRCVRRLPKSIQRTALRKLLMIDAATCVEDLLVPPGNRLEGLHGKPVDLWSIRVNRMRSGNDVSQSVNGDAESKVKQEA</sequence>
<dbReference type="Pfam" id="PF05015">
    <property type="entry name" value="HigB-like_toxin"/>
    <property type="match status" value="1"/>
</dbReference>
<organism evidence="2 3">
    <name type="scientific">Pandoraea iniqua</name>
    <dbReference type="NCBI Taxonomy" id="2508288"/>
    <lineage>
        <taxon>Bacteria</taxon>
        <taxon>Pseudomonadati</taxon>
        <taxon>Pseudomonadota</taxon>
        <taxon>Betaproteobacteria</taxon>
        <taxon>Burkholderiales</taxon>
        <taxon>Burkholderiaceae</taxon>
        <taxon>Pandoraea</taxon>
    </lineage>
</organism>
<gene>
    <name evidence="2" type="primary">higB-1</name>
    <name evidence="2" type="ORF">PIN31115_02461</name>
</gene>
<accession>A0A5E4VAK2</accession>
<dbReference type="Gene3D" id="3.30.2310.20">
    <property type="entry name" value="RelE-like"/>
    <property type="match status" value="1"/>
</dbReference>
<dbReference type="AlphaFoldDB" id="A0A5E4VAK2"/>
<dbReference type="PANTHER" id="PTHR40266">
    <property type="entry name" value="TOXIN HIGB-1"/>
    <property type="match status" value="1"/>
</dbReference>
<dbReference type="SUPFAM" id="SSF143011">
    <property type="entry name" value="RelE-like"/>
    <property type="match status" value="1"/>
</dbReference>
<evidence type="ECO:0000256" key="1">
    <source>
        <dbReference type="SAM" id="MobiDB-lite"/>
    </source>
</evidence>
<proteinExistence type="predicted"/>
<protein>
    <submittedName>
        <fullName evidence="2">Toxin HigB-1</fullName>
    </submittedName>
</protein>
<dbReference type="InterPro" id="IPR007711">
    <property type="entry name" value="HigB-1"/>
</dbReference>
<evidence type="ECO:0000313" key="3">
    <source>
        <dbReference type="Proteomes" id="UP000333828"/>
    </source>
</evidence>
<evidence type="ECO:0000313" key="2">
    <source>
        <dbReference type="EMBL" id="VVE07960.1"/>
    </source>
</evidence>
<dbReference type="Proteomes" id="UP000333828">
    <property type="component" value="Unassembled WGS sequence"/>
</dbReference>
<name>A0A5E4VAK2_9BURK</name>